<comment type="subcellular location">
    <subcellularLocation>
        <location evidence="1">Membrane</location>
        <topology evidence="1">Multi-pass membrane protein</topology>
    </subcellularLocation>
</comment>
<feature type="transmembrane region" description="Helical" evidence="5">
    <location>
        <begin position="7"/>
        <end position="30"/>
    </location>
</feature>
<keyword evidence="7" id="KW-1185">Reference proteome</keyword>
<name>C1MRM9_MICPC</name>
<feature type="transmembrane region" description="Helical" evidence="5">
    <location>
        <begin position="36"/>
        <end position="58"/>
    </location>
</feature>
<dbReference type="RefSeq" id="XP_003058902.1">
    <property type="nucleotide sequence ID" value="XM_003058856.1"/>
</dbReference>
<dbReference type="EMBL" id="GG663739">
    <property type="protein sequence ID" value="EEH57357.1"/>
    <property type="molecule type" value="Genomic_DNA"/>
</dbReference>
<organism evidence="7">
    <name type="scientific">Micromonas pusilla (strain CCMP1545)</name>
    <name type="common">Picoplanktonic green alga</name>
    <dbReference type="NCBI Taxonomy" id="564608"/>
    <lineage>
        <taxon>Eukaryota</taxon>
        <taxon>Viridiplantae</taxon>
        <taxon>Chlorophyta</taxon>
        <taxon>Mamiellophyceae</taxon>
        <taxon>Mamiellales</taxon>
        <taxon>Mamiellaceae</taxon>
        <taxon>Micromonas</taxon>
    </lineage>
</organism>
<dbReference type="OrthoDB" id="262547at2759"/>
<dbReference type="Pfam" id="PF02535">
    <property type="entry name" value="Zip"/>
    <property type="match status" value="1"/>
</dbReference>
<accession>C1MRM9</accession>
<evidence type="ECO:0000313" key="7">
    <source>
        <dbReference type="Proteomes" id="UP000001876"/>
    </source>
</evidence>
<dbReference type="InterPro" id="IPR003689">
    <property type="entry name" value="ZIP"/>
</dbReference>
<feature type="transmembrane region" description="Helical" evidence="5">
    <location>
        <begin position="182"/>
        <end position="204"/>
    </location>
</feature>
<dbReference type="OMA" id="AGIMVFM"/>
<sequence>MFDDDELYALLLSLLAGLATTVGGLIAILQKPDNKLLAFLLGIACGVMFTLSVVELFIKNGIENGFGWAEVLESKFTGKDDGMKLSKARLMRLGLLMAITMTLHNLPEGFAVAFSSFTSIGPVMAAAIGVHNVPEGIIVAAPVYAATGSRRQALMMATASGLSEPAGALLALYFIKPYLTPMILHCILAGTGGMMSAVCVIELYPEGKKCKHDGQLWRGIAFGTMLMAGTLYVGV</sequence>
<dbReference type="STRING" id="564608.C1MRM9"/>
<keyword evidence="4 5" id="KW-0472">Membrane</keyword>
<gene>
    <name evidence="6" type="ORF">MICPUCDRAFT_44319</name>
</gene>
<dbReference type="eggNOG" id="KOG2474">
    <property type="taxonomic scope" value="Eukaryota"/>
</dbReference>
<evidence type="ECO:0000256" key="1">
    <source>
        <dbReference type="ARBA" id="ARBA00004141"/>
    </source>
</evidence>
<feature type="transmembrane region" description="Helical" evidence="5">
    <location>
        <begin position="153"/>
        <end position="176"/>
    </location>
</feature>
<dbReference type="PANTHER" id="PTHR11040">
    <property type="entry name" value="ZINC/IRON TRANSPORTER"/>
    <property type="match status" value="1"/>
</dbReference>
<dbReference type="GO" id="GO:0005385">
    <property type="term" value="F:zinc ion transmembrane transporter activity"/>
    <property type="evidence" value="ECO:0007669"/>
    <property type="project" value="TreeGrafter"/>
</dbReference>
<proteinExistence type="predicted"/>
<keyword evidence="3 5" id="KW-1133">Transmembrane helix</keyword>
<feature type="transmembrane region" description="Helical" evidence="5">
    <location>
        <begin position="216"/>
        <end position="234"/>
    </location>
</feature>
<dbReference type="GeneID" id="9683976"/>
<reference evidence="6 7" key="1">
    <citation type="journal article" date="2009" name="Science">
        <title>Green evolution and dynamic adaptations revealed by genomes of the marine picoeukaryotes Micromonas.</title>
        <authorList>
            <person name="Worden A.Z."/>
            <person name="Lee J.H."/>
            <person name="Mock T."/>
            <person name="Rouze P."/>
            <person name="Simmons M.P."/>
            <person name="Aerts A.L."/>
            <person name="Allen A.E."/>
            <person name="Cuvelier M.L."/>
            <person name="Derelle E."/>
            <person name="Everett M.V."/>
            <person name="Foulon E."/>
            <person name="Grimwood J."/>
            <person name="Gundlach H."/>
            <person name="Henrissat B."/>
            <person name="Napoli C."/>
            <person name="McDonald S.M."/>
            <person name="Parker M.S."/>
            <person name="Rombauts S."/>
            <person name="Salamov A."/>
            <person name="Von Dassow P."/>
            <person name="Badger J.H."/>
            <person name="Coutinho P.M."/>
            <person name="Demir E."/>
            <person name="Dubchak I."/>
            <person name="Gentemann C."/>
            <person name="Eikrem W."/>
            <person name="Gready J.E."/>
            <person name="John U."/>
            <person name="Lanier W."/>
            <person name="Lindquist E.A."/>
            <person name="Lucas S."/>
            <person name="Mayer K.F."/>
            <person name="Moreau H."/>
            <person name="Not F."/>
            <person name="Otillar R."/>
            <person name="Panaud O."/>
            <person name="Pangilinan J."/>
            <person name="Paulsen I."/>
            <person name="Piegu B."/>
            <person name="Poliakov A."/>
            <person name="Robbens S."/>
            <person name="Schmutz J."/>
            <person name="Toulza E."/>
            <person name="Wyss T."/>
            <person name="Zelensky A."/>
            <person name="Zhou K."/>
            <person name="Armbrust E.V."/>
            <person name="Bhattacharya D."/>
            <person name="Goodenough U.W."/>
            <person name="Van de Peer Y."/>
            <person name="Grigoriev I.V."/>
        </authorList>
    </citation>
    <scope>NUCLEOTIDE SEQUENCE [LARGE SCALE GENOMIC DNA]</scope>
    <source>
        <strain evidence="6 7">CCMP1545</strain>
    </source>
</reference>
<evidence type="ECO:0000313" key="6">
    <source>
        <dbReference type="EMBL" id="EEH57357.1"/>
    </source>
</evidence>
<dbReference type="PANTHER" id="PTHR11040:SF205">
    <property type="entry name" value="ZINC TRANSPORTER ZUPT"/>
    <property type="match status" value="1"/>
</dbReference>
<evidence type="ECO:0000256" key="3">
    <source>
        <dbReference type="ARBA" id="ARBA00022989"/>
    </source>
</evidence>
<dbReference type="Proteomes" id="UP000001876">
    <property type="component" value="Unassembled WGS sequence"/>
</dbReference>
<dbReference type="KEGG" id="mpp:MICPUCDRAFT_44319"/>
<evidence type="ECO:0000256" key="2">
    <source>
        <dbReference type="ARBA" id="ARBA00022692"/>
    </source>
</evidence>
<dbReference type="GO" id="GO:0016020">
    <property type="term" value="C:membrane"/>
    <property type="evidence" value="ECO:0007669"/>
    <property type="project" value="UniProtKB-SubCell"/>
</dbReference>
<dbReference type="AlphaFoldDB" id="C1MRM9"/>
<keyword evidence="2 5" id="KW-0812">Transmembrane</keyword>
<protein>
    <submittedName>
        <fullName evidence="6">Zinc permease family</fullName>
    </submittedName>
</protein>
<evidence type="ECO:0000256" key="5">
    <source>
        <dbReference type="SAM" id="Phobius"/>
    </source>
</evidence>
<evidence type="ECO:0000256" key="4">
    <source>
        <dbReference type="ARBA" id="ARBA00023136"/>
    </source>
</evidence>